<proteinExistence type="predicted"/>
<evidence type="ECO:0000313" key="4">
    <source>
        <dbReference type="EMBL" id="WAZ26517.1"/>
    </source>
</evidence>
<dbReference type="Proteomes" id="UP001164439">
    <property type="component" value="Chromosome"/>
</dbReference>
<sequence>MRVEQSGSRAVLFGVHAYDHLPALDGVRHNVPALRDLLTAPEVGGFAGEHCVAVPANSTPTALLDAVQDAAVHATGLLLVYYAGHGHFGRDGRGLLLATQASRPDRPHHSVAYDEVRAIMADSTAQHRVVIVDCCFSGGALHMSGREHREGGPDFEIEGACVLTSSAETERSLCLPDGSVFTRELVLLLRDGLTGELPDGRRGEHLSVLTMAEVYEALCERLKGRTVEGHRVPAPRMSTRDSGHRIPLATNTAPQTEPLTAPVGASPPAAPVTAYAATRYFTGRENELTALEQAVGDPGAVCVVHGRGGQGKTELLRAAAARLAPLYPGGCMEIDLRGWTPDSEPRNPHMVIAEQLHHAGYGPERIPTDLTARTEAWRLFLNRHPVLLLLDNARDATQLAPLIPAAGSPSAVMISSRSELLDLSAHVRCALSPLPSEHCVTVWHKMGVPPDTDGLHQLADRINGSALALGPVGTRLLRGATPTAILATLAGPDRFAAFPRLDAAERTAFHSAYNALDTDLRHLIHQCAWHPGPDFGADSLAAMAGRPQDEVEVRLTEIEQLLIRKANRYSLHDSSLSYARQTAAAHCAPEEQEASRQRLYHHLHTGLQRARNILDTDAPDEEQNARSARRWLSEHTQEVQATARTASTSDWPQTVAFLETVSTSLYVDDRYIEAQDILHTILRITPADSIDQANAIDCLGDVHHVQGRYDEAITAYEDALTRYQALGSPLGEANAIKGLGDVHHAQGRYDEAAIAYQDALTRYQTLGDRHGQAGATEGLGDVHHAQGRYGEAAIAYQDALTRYQALGSPLGEANATKRLGDVHRVQGRYDEATTAYQDALARYQTLGDRLGQANATKRLGDVHQSQGRYDEAITAYEDALTRYQALGSRLGQANAIKGLGDVHRVQGRYDDAADALRSARDLYAEIDIVDGVTRCQKALDELDGPAAQ</sequence>
<dbReference type="SMART" id="SM00028">
    <property type="entry name" value="TPR"/>
    <property type="match status" value="6"/>
</dbReference>
<dbReference type="Gene3D" id="3.40.50.300">
    <property type="entry name" value="P-loop containing nucleotide triphosphate hydrolases"/>
    <property type="match status" value="1"/>
</dbReference>
<dbReference type="Pfam" id="PF13424">
    <property type="entry name" value="TPR_12"/>
    <property type="match status" value="2"/>
</dbReference>
<evidence type="ECO:0000256" key="2">
    <source>
        <dbReference type="SAM" id="MobiDB-lite"/>
    </source>
</evidence>
<accession>A0ABY7KT08</accession>
<keyword evidence="5" id="KW-1185">Reference proteome</keyword>
<dbReference type="EMBL" id="CP114413">
    <property type="protein sequence ID" value="WAZ26517.1"/>
    <property type="molecule type" value="Genomic_DNA"/>
</dbReference>
<name>A0ABY7KT08_9ACTN</name>
<dbReference type="PANTHER" id="PTHR10098:SF106">
    <property type="entry name" value="TETRATRICOPEPTIDE REPEAT PROTEIN 28-LIKE PROTEIN"/>
    <property type="match status" value="1"/>
</dbReference>
<feature type="domain" description="Peptidase C14 caspase" evidence="3">
    <location>
        <begin position="9"/>
        <end position="186"/>
    </location>
</feature>
<feature type="repeat" description="TPR" evidence="1">
    <location>
        <begin position="853"/>
        <end position="886"/>
    </location>
</feature>
<evidence type="ECO:0000256" key="1">
    <source>
        <dbReference type="PROSITE-ProRule" id="PRU00339"/>
    </source>
</evidence>
<evidence type="ECO:0000313" key="5">
    <source>
        <dbReference type="Proteomes" id="UP001164439"/>
    </source>
</evidence>
<dbReference type="SUPFAM" id="SSF52540">
    <property type="entry name" value="P-loop containing nucleoside triphosphate hydrolases"/>
    <property type="match status" value="1"/>
</dbReference>
<gene>
    <name evidence="4" type="ORF">STRCI_008100</name>
</gene>
<protein>
    <submittedName>
        <fullName evidence="4">Tetratricopeptide repeat protein</fullName>
    </submittedName>
</protein>
<dbReference type="SUPFAM" id="SSF52129">
    <property type="entry name" value="Caspase-like"/>
    <property type="match status" value="1"/>
</dbReference>
<dbReference type="PROSITE" id="PS50005">
    <property type="entry name" value="TPR"/>
    <property type="match status" value="4"/>
</dbReference>
<dbReference type="InterPro" id="IPR027417">
    <property type="entry name" value="P-loop_NTPase"/>
</dbReference>
<dbReference type="RefSeq" id="WP_269664002.1">
    <property type="nucleotide sequence ID" value="NZ_CP114413.1"/>
</dbReference>
<feature type="repeat" description="TPR" evidence="1">
    <location>
        <begin position="813"/>
        <end position="846"/>
    </location>
</feature>
<dbReference type="NCBIfam" id="NF047832">
    <property type="entry name" value="caspase_w_EACC1"/>
    <property type="match status" value="1"/>
</dbReference>
<dbReference type="Gene3D" id="3.40.50.1460">
    <property type="match status" value="1"/>
</dbReference>
<dbReference type="InterPro" id="IPR011600">
    <property type="entry name" value="Pept_C14_caspase"/>
</dbReference>
<dbReference type="SUPFAM" id="SSF48452">
    <property type="entry name" value="TPR-like"/>
    <property type="match status" value="2"/>
</dbReference>
<dbReference type="Gene3D" id="1.25.40.10">
    <property type="entry name" value="Tetratricopeptide repeat domain"/>
    <property type="match status" value="2"/>
</dbReference>
<keyword evidence="1" id="KW-0802">TPR repeat</keyword>
<feature type="repeat" description="TPR" evidence="1">
    <location>
        <begin position="693"/>
        <end position="726"/>
    </location>
</feature>
<evidence type="ECO:0000259" key="3">
    <source>
        <dbReference type="Pfam" id="PF00656"/>
    </source>
</evidence>
<dbReference type="Pfam" id="PF00656">
    <property type="entry name" value="Peptidase_C14"/>
    <property type="match status" value="1"/>
</dbReference>
<dbReference type="PANTHER" id="PTHR10098">
    <property type="entry name" value="RAPSYN-RELATED"/>
    <property type="match status" value="1"/>
</dbReference>
<feature type="repeat" description="TPR" evidence="1">
    <location>
        <begin position="733"/>
        <end position="766"/>
    </location>
</feature>
<dbReference type="InterPro" id="IPR029030">
    <property type="entry name" value="Caspase-like_dom_sf"/>
</dbReference>
<reference evidence="4" key="1">
    <citation type="submission" date="2022-12" db="EMBL/GenBank/DDBJ databases">
        <authorList>
            <person name="Ruckert C."/>
            <person name="Busche T."/>
            <person name="Kalinowski J."/>
            <person name="Wittmann C."/>
        </authorList>
    </citation>
    <scope>NUCLEOTIDE SEQUENCE</scope>
    <source>
        <strain evidence="4">DSM 40467</strain>
    </source>
</reference>
<feature type="region of interest" description="Disordered" evidence="2">
    <location>
        <begin position="617"/>
        <end position="646"/>
    </location>
</feature>
<dbReference type="InterPro" id="IPR019734">
    <property type="entry name" value="TPR_rpt"/>
</dbReference>
<organism evidence="4 5">
    <name type="scientific">Streptomyces cinnabarinus</name>
    <dbReference type="NCBI Taxonomy" id="67287"/>
    <lineage>
        <taxon>Bacteria</taxon>
        <taxon>Bacillati</taxon>
        <taxon>Actinomycetota</taxon>
        <taxon>Actinomycetes</taxon>
        <taxon>Kitasatosporales</taxon>
        <taxon>Streptomycetaceae</taxon>
        <taxon>Streptomyces</taxon>
    </lineage>
</organism>
<dbReference type="InterPro" id="IPR011990">
    <property type="entry name" value="TPR-like_helical_dom_sf"/>
</dbReference>